<dbReference type="AlphaFoldDB" id="A0A7L5BIY2"/>
<dbReference type="InterPro" id="IPR036390">
    <property type="entry name" value="WH_DNA-bd_sf"/>
</dbReference>
<dbReference type="RefSeq" id="WP_082182932.1">
    <property type="nucleotide sequence ID" value="NZ_CP048632.1"/>
</dbReference>
<dbReference type="KEGG" id="roy:G3A56_12940"/>
<accession>A0A7L5BIY2</accession>
<evidence type="ECO:0000313" key="2">
    <source>
        <dbReference type="Proteomes" id="UP000464865"/>
    </source>
</evidence>
<dbReference type="Proteomes" id="UP000464865">
    <property type="component" value="Chromosome M15-11"/>
</dbReference>
<dbReference type="InterPro" id="IPR036388">
    <property type="entry name" value="WH-like_DNA-bd_sf"/>
</dbReference>
<dbReference type="PANTHER" id="PTHR30432">
    <property type="entry name" value="TRANSCRIPTIONAL REGULATOR MODE"/>
    <property type="match status" value="1"/>
</dbReference>
<dbReference type="EMBL" id="CP048632">
    <property type="protein sequence ID" value="QIB38792.1"/>
    <property type="molecule type" value="Genomic_DNA"/>
</dbReference>
<protein>
    <submittedName>
        <fullName evidence="1">LysR family transcriptional regulator</fullName>
    </submittedName>
</protein>
<sequence>MGETLPPLTPVLRIDFPPGERLGHGKIELMELIVETGSISAAGRAMDMSYRRAWLLVDALNHMFRQPVIESQRGGKQGGGAALTAFGAELLDRYRGMEKRMNDALRADIDWLEANRNPDAALNTDREPPTL</sequence>
<proteinExistence type="predicted"/>
<dbReference type="PANTHER" id="PTHR30432:SF1">
    <property type="entry name" value="DNA-BINDING TRANSCRIPTIONAL DUAL REGULATOR MODE"/>
    <property type="match status" value="1"/>
</dbReference>
<gene>
    <name evidence="1" type="ORF">G3A56_12940</name>
</gene>
<reference evidence="1 2" key="1">
    <citation type="submission" date="2020-02" db="EMBL/GenBank/DDBJ databases">
        <title>Plant-Promoting Endophytic Bacterium Rhizobium oryzihabitans sp. nov., Isolated from the Root of Rice.</title>
        <authorList>
            <person name="zhao J."/>
            <person name="Zhang G."/>
        </authorList>
    </citation>
    <scope>NUCLEOTIDE SEQUENCE [LARGE SCALE GENOMIC DNA]</scope>
    <source>
        <strain evidence="1 2">M15</strain>
    </source>
</reference>
<organism evidence="1 2">
    <name type="scientific">Rhizobium oryzihabitans</name>
    <dbReference type="NCBI Taxonomy" id="2267833"/>
    <lineage>
        <taxon>Bacteria</taxon>
        <taxon>Pseudomonadati</taxon>
        <taxon>Pseudomonadota</taxon>
        <taxon>Alphaproteobacteria</taxon>
        <taxon>Hyphomicrobiales</taxon>
        <taxon>Rhizobiaceae</taxon>
        <taxon>Rhizobium/Agrobacterium group</taxon>
        <taxon>Rhizobium</taxon>
    </lineage>
</organism>
<dbReference type="InterPro" id="IPR051815">
    <property type="entry name" value="Molybdate_resp_trans_reg"/>
</dbReference>
<keyword evidence="2" id="KW-1185">Reference proteome</keyword>
<dbReference type="Gene3D" id="1.10.10.10">
    <property type="entry name" value="Winged helix-like DNA-binding domain superfamily/Winged helix DNA-binding domain"/>
    <property type="match status" value="1"/>
</dbReference>
<name>A0A7L5BIY2_9HYPH</name>
<dbReference type="SUPFAM" id="SSF46785">
    <property type="entry name" value="Winged helix' DNA-binding domain"/>
    <property type="match status" value="1"/>
</dbReference>
<evidence type="ECO:0000313" key="1">
    <source>
        <dbReference type="EMBL" id="QIB38792.1"/>
    </source>
</evidence>